<organism evidence="3 4">
    <name type="scientific">Lactococcus formosensis</name>
    <dbReference type="NCBI Taxonomy" id="1281486"/>
    <lineage>
        <taxon>Bacteria</taxon>
        <taxon>Bacillati</taxon>
        <taxon>Bacillota</taxon>
        <taxon>Bacilli</taxon>
        <taxon>Lactobacillales</taxon>
        <taxon>Streptococcaceae</taxon>
        <taxon>Lactococcus</taxon>
    </lineage>
</organism>
<feature type="binding site" evidence="1">
    <location>
        <position position="922"/>
    </location>
    <ligand>
        <name>Zn(2+)</name>
        <dbReference type="ChEBI" id="CHEBI:29105"/>
    </ligand>
</feature>
<dbReference type="AlphaFoldDB" id="A0A9X4P0F0"/>
<name>A0A9X4P0F0_9LACT</name>
<dbReference type="GO" id="GO:0005886">
    <property type="term" value="C:plasma membrane"/>
    <property type="evidence" value="ECO:0007669"/>
    <property type="project" value="TreeGrafter"/>
</dbReference>
<feature type="binding site" evidence="1">
    <location>
        <position position="874"/>
    </location>
    <ligand>
        <name>Zn(2+)</name>
        <dbReference type="ChEBI" id="CHEBI:29105"/>
    </ligand>
</feature>
<dbReference type="GO" id="GO:0005975">
    <property type="term" value="P:carbohydrate metabolic process"/>
    <property type="evidence" value="ECO:0007669"/>
    <property type="project" value="InterPro"/>
</dbReference>
<dbReference type="PANTHER" id="PTHR12736:SF7">
    <property type="entry name" value="LANC-LIKE PROTEIN 3"/>
    <property type="match status" value="1"/>
</dbReference>
<dbReference type="NCBIfam" id="TIGR03897">
    <property type="entry name" value="lanti_2_LanM"/>
    <property type="match status" value="1"/>
</dbReference>
<feature type="binding site" evidence="1">
    <location>
        <position position="921"/>
    </location>
    <ligand>
        <name>Zn(2+)</name>
        <dbReference type="ChEBI" id="CHEBI:29105"/>
    </ligand>
</feature>
<proteinExistence type="predicted"/>
<dbReference type="RefSeq" id="WP_279360930.1">
    <property type="nucleotide sequence ID" value="NZ_CP141727.1"/>
</dbReference>
<dbReference type="PANTHER" id="PTHR12736">
    <property type="entry name" value="LANC-LIKE PROTEIN"/>
    <property type="match status" value="1"/>
</dbReference>
<dbReference type="Pfam" id="PF05147">
    <property type="entry name" value="LANC_like"/>
    <property type="match status" value="1"/>
</dbReference>
<evidence type="ECO:0000313" key="3">
    <source>
        <dbReference type="EMBL" id="MDG6146226.1"/>
    </source>
</evidence>
<dbReference type="InterPro" id="IPR025410">
    <property type="entry name" value="Lant_dehyd"/>
</dbReference>
<dbReference type="GO" id="GO:0046872">
    <property type="term" value="F:metal ion binding"/>
    <property type="evidence" value="ECO:0007669"/>
    <property type="project" value="UniProtKB-KW"/>
</dbReference>
<dbReference type="SUPFAM" id="SSF158745">
    <property type="entry name" value="LanC-like"/>
    <property type="match status" value="1"/>
</dbReference>
<dbReference type="Gene3D" id="1.50.10.10">
    <property type="match status" value="1"/>
</dbReference>
<dbReference type="CDD" id="cd04792">
    <property type="entry name" value="LanM-like"/>
    <property type="match status" value="1"/>
</dbReference>
<sequence length="1000" mass="116265">MEKFSFEIETIFIDSASTVEEKVKHYSSEKEGISNYLEEWRSARTLLNDTYFKKMLETEKISLKEFSFALQPIELKAHGNVEWLSKLKNIIDEFDYNTVEFSDGIVIVYQPFLALLKKQLFKTIDELKELTVSENIVQSCVEAAGVELFNIFGKIIAIELELYKQTNSFESKNSTEKFQEFLKKTYTSKDDLVSFYSKYPVAARVATERIYYLINNFKLMFQRLDMDLPKLGEKFHLETLELTEIQLSTGDSHQQGNAVTILVFGNKKVVYKPRNLEISLSFERFITWCSENSNLLDLRFPKGAYREDYSYNEFIEKKNCVDSESVEKFYTRYGYLVAICYLLGINDLHMENIIAEGEYPIIIDIETMFQPQLMFENESVFSKITHHLQLDSVMNSSLLPKNLNIGIKKQVELSALNGKEVKTNSKIFGPTGINTDQFHFEQQEAYFKGGNNIPQNNNDEEVEFQEYRLKILEGFQDFMDFVIERKQDFIQLLDVFRRKKVRVLTKGTEQYAMMLRYASHPNYNSEMKYRERLMMNAWAYPYKDKRIVSSEVRDLIFNDIPIFYAYTDSTDIIDSRNKSYDNYFESSGIQDAIQRIQELDQSKIREQYKIMLLSLGVADYYLNEKTRFTALSTMIRKFDYIKESESIAQGLIRDMVRFKDEVSFVNLATNDEQHWYLEASDGSLYSGLSGVGLLFLNLYQKTGKDVYFSYYKNLLNTAIKHSKNQPYKGAFDGWLSPIYPMLVEYKNFGTLVDEEFLNLTIKKLNEFSDEHVQKFEQFDYISGLAGILRLIEKINNTLENKKVSNQIIKIIEAILKEKITQKDKSLNSAGIAHGLSGIALALASCQEVDKEAIRDLFSKEMSLHIKVEDRHKWCWGIPGMIQARIEVLKYFESQDIEEQLKLLVSKFEKELDDIPLDDTLCHGTGGILKTIEELYKYSSDDKWRLKSQQIYANVKENSLSRGYKIKHLLGSDIKGLFDGRAGVGSSYLSDLPNLMLLNIE</sequence>
<keyword evidence="1" id="KW-0479">Metal-binding</keyword>
<gene>
    <name evidence="3" type="primary">lanM</name>
    <name evidence="3" type="ORF">NF717_11300</name>
</gene>
<dbReference type="InterPro" id="IPR012341">
    <property type="entry name" value="6hp_glycosidase-like_sf"/>
</dbReference>
<dbReference type="Proteomes" id="UP001153199">
    <property type="component" value="Unassembled WGS sequence"/>
</dbReference>
<dbReference type="PIRSF" id="PIRSF037228">
    <property type="entry name" value="Lant_mod_RumM"/>
    <property type="match status" value="1"/>
</dbReference>
<evidence type="ECO:0000259" key="2">
    <source>
        <dbReference type="Pfam" id="PF13575"/>
    </source>
</evidence>
<dbReference type="InterPro" id="IPR017146">
    <property type="entry name" value="Lanti_2_LanM"/>
</dbReference>
<protein>
    <submittedName>
        <fullName evidence="3">Type 2 lanthipeptide synthetase LanM</fullName>
    </submittedName>
</protein>
<keyword evidence="1" id="KW-0862">Zinc</keyword>
<keyword evidence="4" id="KW-1185">Reference proteome</keyword>
<accession>A0A9X4P0F0</accession>
<reference evidence="3" key="1">
    <citation type="submission" date="2022-06" db="EMBL/GenBank/DDBJ databases">
        <title>Lactococcus from bovine mastitis in China.</title>
        <authorList>
            <person name="Lin Y."/>
            <person name="Han B."/>
        </authorList>
    </citation>
    <scope>NUCLEOTIDE SEQUENCE</scope>
    <source>
        <strain evidence="3">Ningxia-I-26</strain>
    </source>
</reference>
<dbReference type="PRINTS" id="PR01950">
    <property type="entry name" value="LANCSUPER"/>
</dbReference>
<comment type="caution">
    <text evidence="3">The sequence shown here is derived from an EMBL/GenBank/DDBJ whole genome shotgun (WGS) entry which is preliminary data.</text>
</comment>
<dbReference type="EMBL" id="JAMWFV010000035">
    <property type="protein sequence ID" value="MDG6146226.1"/>
    <property type="molecule type" value="Genomic_DNA"/>
</dbReference>
<evidence type="ECO:0000256" key="1">
    <source>
        <dbReference type="PIRSR" id="PIRSR607822-1"/>
    </source>
</evidence>
<dbReference type="GO" id="GO:0031179">
    <property type="term" value="P:peptide modification"/>
    <property type="evidence" value="ECO:0007669"/>
    <property type="project" value="InterPro"/>
</dbReference>
<evidence type="ECO:0000313" key="4">
    <source>
        <dbReference type="Proteomes" id="UP001153199"/>
    </source>
</evidence>
<dbReference type="SMART" id="SM01260">
    <property type="entry name" value="LANC_like"/>
    <property type="match status" value="1"/>
</dbReference>
<feature type="domain" description="Lantibiotic biosynthesis protein dehydration" evidence="2">
    <location>
        <begin position="199"/>
        <end position="565"/>
    </location>
</feature>
<dbReference type="Pfam" id="PF13575">
    <property type="entry name" value="DUF4135"/>
    <property type="match status" value="1"/>
</dbReference>
<dbReference type="InterPro" id="IPR007822">
    <property type="entry name" value="LANC-like"/>
</dbReference>